<dbReference type="PANTHER" id="PTHR46401:SF2">
    <property type="entry name" value="GLYCOSYLTRANSFERASE WBBK-RELATED"/>
    <property type="match status" value="1"/>
</dbReference>
<dbReference type="InterPro" id="IPR028098">
    <property type="entry name" value="Glyco_trans_4-like_N"/>
</dbReference>
<evidence type="ECO:0000256" key="1">
    <source>
        <dbReference type="ARBA" id="ARBA00022679"/>
    </source>
</evidence>
<proteinExistence type="predicted"/>
<name>A0A5C4SQC7_9FLAO</name>
<comment type="caution">
    <text evidence="4">The sequence shown here is derived from an EMBL/GenBank/DDBJ whole genome shotgun (WGS) entry which is preliminary data.</text>
</comment>
<feature type="domain" description="Glycosyltransferase subfamily 4-like N-terminal" evidence="3">
    <location>
        <begin position="19"/>
        <end position="180"/>
    </location>
</feature>
<dbReference type="AlphaFoldDB" id="A0A5C4SQC7"/>
<evidence type="ECO:0000313" key="4">
    <source>
        <dbReference type="EMBL" id="TNJ45754.1"/>
    </source>
</evidence>
<protein>
    <submittedName>
        <fullName evidence="4">Glycosyltransferase family 4 protein</fullName>
    </submittedName>
</protein>
<dbReference type="Proteomes" id="UP000308713">
    <property type="component" value="Unassembled WGS sequence"/>
</dbReference>
<gene>
    <name evidence="4" type="ORF">FGF67_05060</name>
</gene>
<evidence type="ECO:0000259" key="2">
    <source>
        <dbReference type="Pfam" id="PF00534"/>
    </source>
</evidence>
<dbReference type="Pfam" id="PF13439">
    <property type="entry name" value="Glyco_transf_4"/>
    <property type="match status" value="1"/>
</dbReference>
<feature type="domain" description="Glycosyl transferase family 1" evidence="2">
    <location>
        <begin position="182"/>
        <end position="355"/>
    </location>
</feature>
<organism evidence="4 5">
    <name type="scientific">Allotamlana fucoidanivorans</name>
    <dbReference type="NCBI Taxonomy" id="2583814"/>
    <lineage>
        <taxon>Bacteria</taxon>
        <taxon>Pseudomonadati</taxon>
        <taxon>Bacteroidota</taxon>
        <taxon>Flavobacteriia</taxon>
        <taxon>Flavobacteriales</taxon>
        <taxon>Flavobacteriaceae</taxon>
        <taxon>Allotamlana</taxon>
    </lineage>
</organism>
<keyword evidence="5" id="KW-1185">Reference proteome</keyword>
<accession>A0A5C4SQC7</accession>
<dbReference type="Pfam" id="PF00534">
    <property type="entry name" value="Glycos_transf_1"/>
    <property type="match status" value="1"/>
</dbReference>
<dbReference type="PANTHER" id="PTHR46401">
    <property type="entry name" value="GLYCOSYLTRANSFERASE WBBK-RELATED"/>
    <property type="match status" value="1"/>
</dbReference>
<dbReference type="EMBL" id="VDCS01000004">
    <property type="protein sequence ID" value="TNJ45754.1"/>
    <property type="molecule type" value="Genomic_DNA"/>
</dbReference>
<dbReference type="InterPro" id="IPR001296">
    <property type="entry name" value="Glyco_trans_1"/>
</dbReference>
<evidence type="ECO:0000259" key="3">
    <source>
        <dbReference type="Pfam" id="PF13439"/>
    </source>
</evidence>
<reference evidence="4 5" key="1">
    <citation type="submission" date="2019-05" db="EMBL/GenBank/DDBJ databases">
        <title>Tamlana fucoidanivorans sp. nov., isolated from the surface of algae collected from Fujian province in China.</title>
        <authorList>
            <person name="Li J."/>
        </authorList>
    </citation>
    <scope>NUCLEOTIDE SEQUENCE [LARGE SCALE GENOMIC DNA]</scope>
    <source>
        <strain evidence="4 5">CW2-9</strain>
    </source>
</reference>
<dbReference type="OrthoDB" id="502646at2"/>
<evidence type="ECO:0000313" key="5">
    <source>
        <dbReference type="Proteomes" id="UP000308713"/>
    </source>
</evidence>
<dbReference type="SUPFAM" id="SSF53756">
    <property type="entry name" value="UDP-Glycosyltransferase/glycogen phosphorylase"/>
    <property type="match status" value="1"/>
</dbReference>
<keyword evidence="1 4" id="KW-0808">Transferase</keyword>
<dbReference type="GO" id="GO:0009103">
    <property type="term" value="P:lipopolysaccharide biosynthetic process"/>
    <property type="evidence" value="ECO:0007669"/>
    <property type="project" value="TreeGrafter"/>
</dbReference>
<dbReference type="GO" id="GO:0016757">
    <property type="term" value="F:glycosyltransferase activity"/>
    <property type="evidence" value="ECO:0007669"/>
    <property type="project" value="InterPro"/>
</dbReference>
<sequence length="381" mass="42802">MNIAFLTPEFPHPKTGKAGGIGTSILNLSEALSSLGHHVTVFVYGQDKDDYFVENNIHYHKIKNIKVKGLSLILTLKKVERLINKLHDSGKLDIVEAPDWTGFTAFVSPVCPLVLRLHGTDTYFCHLERRAVKLKNKFLEKRALEQAKGIISVSNYTGQLTNELFALNNNYTVIPNGVDVNIFEPKQSNSNKLIILYFGTLIRKKGLLDLPEIFNIVHKSNKEVTLLLVGKDSGDVKTGSPSTWKLMQPLFDKSAIKKVRYLGAVPYAKIQDLINDATICVFPTFAEALPVSWLEAMAMEKAIVASNIGWANEMIEDGKEGFLVHPTHHKVYAARILELLDNANKRREFGKAAREKVLKQFSHDLVAKRSVEFYKNILETC</sequence>
<dbReference type="RefSeq" id="WP_139695397.1">
    <property type="nucleotide sequence ID" value="NZ_CP074074.1"/>
</dbReference>
<dbReference type="CDD" id="cd03801">
    <property type="entry name" value="GT4_PimA-like"/>
    <property type="match status" value="1"/>
</dbReference>
<dbReference type="Gene3D" id="3.40.50.2000">
    <property type="entry name" value="Glycogen Phosphorylase B"/>
    <property type="match status" value="2"/>
</dbReference>